<dbReference type="Gene3D" id="2.40.160.20">
    <property type="match status" value="1"/>
</dbReference>
<keyword evidence="11" id="KW-0560">Oxidoreductase</keyword>
<dbReference type="InterPro" id="IPR038744">
    <property type="entry name" value="Hri1_N"/>
</dbReference>
<keyword evidence="9" id="KW-0175">Coiled coil</keyword>
<dbReference type="InterPro" id="IPR031818">
    <property type="entry name" value="Hri1"/>
</dbReference>
<keyword evidence="12" id="KW-1185">Reference proteome</keyword>
<keyword evidence="7" id="KW-0539">Nucleus</keyword>
<keyword evidence="8" id="KW-0349">Heme</keyword>
<keyword evidence="6" id="KW-0963">Cytoplasm</keyword>
<dbReference type="InterPro" id="IPR036866">
    <property type="entry name" value="RibonucZ/Hydroxyglut_hydro"/>
</dbReference>
<evidence type="ECO:0000313" key="11">
    <source>
        <dbReference type="EMBL" id="GCB24091.1"/>
    </source>
</evidence>
<reference evidence="11 12" key="1">
    <citation type="submission" date="2016-09" db="EMBL/GenBank/DDBJ databases">
        <title>Aspergillus awamori IFM 58123T.</title>
        <authorList>
            <person name="Kusuya Y."/>
            <person name="Shimizu M."/>
            <person name="Takahashi H."/>
            <person name="Yaguchi T."/>
        </authorList>
    </citation>
    <scope>NUCLEOTIDE SEQUENCE [LARGE SCALE GENOMIC DNA]</scope>
    <source>
        <strain evidence="11 12">IFM 58123</strain>
    </source>
</reference>
<feature type="coiled-coil region" evidence="9">
    <location>
        <begin position="608"/>
        <end position="642"/>
    </location>
</feature>
<evidence type="ECO:0000256" key="1">
    <source>
        <dbReference type="ARBA" id="ARBA00004123"/>
    </source>
</evidence>
<dbReference type="PRINTS" id="PR00463">
    <property type="entry name" value="EP450I"/>
</dbReference>
<dbReference type="InterPro" id="IPR043047">
    <property type="entry name" value="Hri1_N_sf"/>
</dbReference>
<feature type="domain" description="BTB" evidence="10">
    <location>
        <begin position="415"/>
        <end position="482"/>
    </location>
</feature>
<dbReference type="PANTHER" id="PTHR24305">
    <property type="entry name" value="CYTOCHROME P450"/>
    <property type="match status" value="1"/>
</dbReference>
<dbReference type="CDD" id="cd11693">
    <property type="entry name" value="HRI1_C_like"/>
    <property type="match status" value="1"/>
</dbReference>
<dbReference type="PRINTS" id="PR00385">
    <property type="entry name" value="P450"/>
</dbReference>
<dbReference type="Pfam" id="PF11578">
    <property type="entry name" value="DUF3237"/>
    <property type="match status" value="1"/>
</dbReference>
<organism evidence="11 12">
    <name type="scientific">Aspergillus awamori</name>
    <name type="common">Black koji mold</name>
    <dbReference type="NCBI Taxonomy" id="105351"/>
    <lineage>
        <taxon>Eukaryota</taxon>
        <taxon>Fungi</taxon>
        <taxon>Dikarya</taxon>
        <taxon>Ascomycota</taxon>
        <taxon>Pezizomycotina</taxon>
        <taxon>Eurotiomycetes</taxon>
        <taxon>Eurotiomycetidae</taxon>
        <taxon>Eurotiales</taxon>
        <taxon>Aspergillaceae</taxon>
        <taxon>Aspergillus</taxon>
    </lineage>
</organism>
<accession>A0A401KXV5</accession>
<dbReference type="InterPro" id="IPR036396">
    <property type="entry name" value="Cyt_P450_sf"/>
</dbReference>
<keyword evidence="11" id="KW-0503">Monooxygenase</keyword>
<comment type="similarity">
    <text evidence="3">Belongs to the HRI1 family.</text>
</comment>
<dbReference type="PROSITE" id="PS50097">
    <property type="entry name" value="BTB"/>
    <property type="match status" value="1"/>
</dbReference>
<dbReference type="Gene3D" id="3.30.710.10">
    <property type="entry name" value="Potassium Channel Kv1.1, Chain A"/>
    <property type="match status" value="1"/>
</dbReference>
<evidence type="ECO:0000256" key="6">
    <source>
        <dbReference type="ARBA" id="ARBA00022490"/>
    </source>
</evidence>
<comment type="cofactor">
    <cofactor evidence="8">
        <name>heme</name>
        <dbReference type="ChEBI" id="CHEBI:30413"/>
    </cofactor>
</comment>
<dbReference type="EMBL" id="BDHI01000015">
    <property type="protein sequence ID" value="GCB24091.1"/>
    <property type="molecule type" value="Genomic_DNA"/>
</dbReference>
<dbReference type="SUPFAM" id="SSF54695">
    <property type="entry name" value="POZ domain"/>
    <property type="match status" value="1"/>
</dbReference>
<dbReference type="Pfam" id="PF00753">
    <property type="entry name" value="Lactamase_B"/>
    <property type="match status" value="1"/>
</dbReference>
<dbReference type="InterPro" id="IPR011333">
    <property type="entry name" value="SKP1/BTB/POZ_sf"/>
</dbReference>
<dbReference type="Gene3D" id="1.10.630.10">
    <property type="entry name" value="Cytochrome P450"/>
    <property type="match status" value="1"/>
</dbReference>
<dbReference type="InterPro" id="IPR001279">
    <property type="entry name" value="Metallo-B-lactamas"/>
</dbReference>
<dbReference type="CDD" id="cd11692">
    <property type="entry name" value="HRI1_N_like"/>
    <property type="match status" value="1"/>
</dbReference>
<evidence type="ECO:0000256" key="7">
    <source>
        <dbReference type="ARBA" id="ARBA00023242"/>
    </source>
</evidence>
<protein>
    <recommendedName>
        <fullName evidence="5">Protein HRI1</fullName>
    </recommendedName>
</protein>
<feature type="binding site" description="axial binding residue" evidence="8">
    <location>
        <position position="1046"/>
    </location>
    <ligand>
        <name>heme</name>
        <dbReference type="ChEBI" id="CHEBI:30413"/>
    </ligand>
    <ligandPart>
        <name>Fe</name>
        <dbReference type="ChEBI" id="CHEBI:18248"/>
    </ligandPart>
</feature>
<dbReference type="Gene3D" id="3.60.15.10">
    <property type="entry name" value="Ribonuclease Z/Hydroxyacylglutathione hydrolase-like"/>
    <property type="match status" value="1"/>
</dbReference>
<comment type="similarity">
    <text evidence="4">Belongs to the cytochrome P450 family.</text>
</comment>
<dbReference type="STRING" id="105351.A0A401KXV5"/>
<keyword evidence="8" id="KW-0479">Metal-binding</keyword>
<dbReference type="PANTHER" id="PTHR24305:SF164">
    <property type="entry name" value="P450, PUTATIVE (EUROFUNG)-RELATED"/>
    <property type="match status" value="1"/>
</dbReference>
<evidence type="ECO:0000256" key="9">
    <source>
        <dbReference type="SAM" id="Coils"/>
    </source>
</evidence>
<comment type="subcellular location">
    <subcellularLocation>
        <location evidence="2">Cytoplasm</location>
    </subcellularLocation>
    <subcellularLocation>
        <location evidence="1">Nucleus</location>
    </subcellularLocation>
</comment>
<dbReference type="CDD" id="cd11059">
    <property type="entry name" value="CYP_fungal"/>
    <property type="match status" value="1"/>
</dbReference>
<dbReference type="GO" id="GO:0005737">
    <property type="term" value="C:cytoplasm"/>
    <property type="evidence" value="ECO:0007669"/>
    <property type="project" value="UniProtKB-SubCell"/>
</dbReference>
<dbReference type="GO" id="GO:0005506">
    <property type="term" value="F:iron ion binding"/>
    <property type="evidence" value="ECO:0007669"/>
    <property type="project" value="InterPro"/>
</dbReference>
<dbReference type="InterPro" id="IPR050121">
    <property type="entry name" value="Cytochrome_P450_monoxygenase"/>
</dbReference>
<evidence type="ECO:0000256" key="5">
    <source>
        <dbReference type="ARBA" id="ARBA00017063"/>
    </source>
</evidence>
<evidence type="ECO:0000256" key="8">
    <source>
        <dbReference type="PIRSR" id="PIRSR602401-1"/>
    </source>
</evidence>
<dbReference type="GO" id="GO:0005634">
    <property type="term" value="C:nucleus"/>
    <property type="evidence" value="ECO:0007669"/>
    <property type="project" value="UniProtKB-SubCell"/>
</dbReference>
<gene>
    <name evidence="11" type="ORF">AAWM_06976</name>
</gene>
<dbReference type="Proteomes" id="UP000286921">
    <property type="component" value="Unassembled WGS sequence"/>
</dbReference>
<evidence type="ECO:0000256" key="4">
    <source>
        <dbReference type="ARBA" id="ARBA00010617"/>
    </source>
</evidence>
<proteinExistence type="inferred from homology"/>
<dbReference type="Pfam" id="PF00067">
    <property type="entry name" value="p450"/>
    <property type="match status" value="1"/>
</dbReference>
<keyword evidence="8" id="KW-0408">Iron</keyword>
<dbReference type="GO" id="GO:0016705">
    <property type="term" value="F:oxidoreductase activity, acting on paired donors, with incorporation or reduction of molecular oxygen"/>
    <property type="evidence" value="ECO:0007669"/>
    <property type="project" value="InterPro"/>
</dbReference>
<evidence type="ECO:0000256" key="2">
    <source>
        <dbReference type="ARBA" id="ARBA00004496"/>
    </source>
</evidence>
<dbReference type="GO" id="GO:0020037">
    <property type="term" value="F:heme binding"/>
    <property type="evidence" value="ECO:0007669"/>
    <property type="project" value="InterPro"/>
</dbReference>
<dbReference type="InterPro" id="IPR001128">
    <property type="entry name" value="Cyt_P450"/>
</dbReference>
<dbReference type="Gene3D" id="2.40.128.320">
    <property type="entry name" value="Protein HRI1, N-terminal domain"/>
    <property type="match status" value="1"/>
</dbReference>
<dbReference type="InterPro" id="IPR002401">
    <property type="entry name" value="Cyt_P450_E_grp-I"/>
</dbReference>
<sequence>MLELPKSDRTVRVRMVDTTTLMTVDTGFLIQPVQSGHETLNLTDVAFLIEHEESNQKVMFDLGTRKDYWNLPPAVRQPFDQAMKSARVDRDVTEILCEKGIELRDIGSVIWSHYHWDHIGNVALFPTSTSLVVGPGFKSHPHLMPGFPADAESPVSADAFVGRDVVEPDFADGLTIGGFRAQDFFGDGSFYLLDTPGHCVGHLCGLARTTADTFIFLGGDICHFSGVIRPNARLPLPETIPSGVLDKDPFFPSPCPCSIFTNSHPIAKVDPRQEPFYEVSGYEGSAFFDPALAQKSVTKLLDFEASDNVLICIAHDTDLLLHLPTLNDSPSSDLNSWKEKGWKERLRWGWVNELPRAGRPGRKPLVEGYWRDGKIWEEAVQTLRRKIYLNITTTMSSRSALPPFIHDLMSSEQYSDLKIQCGGEELHVHRAIVCPQSEILSNKCEDLSEDAPDAVVPVEGHDVATVRFMIDFLYSGDYAISDQEPPQETEVNISTDAPKPTTAERVRPHICVYILAEEYQISDLKALATTRIGGAIELPWNPKGFAELVKEVFEKVDTPIRQKLAKAISEHIEDFCQEDVLKTFIQDKLSRRVITAMKGRYEWIHPQLMVTQEGLASADEKVAKLEAEIERLQRKVSRIEAGLWCAAILILVFLYQRLSSPISKLPGPWYTKLTSLVIKYHEFSASRRVFIHQLHKRYGTIVRIAPNEVSFASLDAIREIYASGGSGYDKTEFYDLFRQTMFSTLDKQTHSERKRQLADRYAMSNILREHHISAIQHSAKAFVSKCAAVAKSVDVYVYLHCYALDCVTHFMFSPSGLNSLTDDGDFELMEELTYHNSLQKNLLPYYLPRLAPYFPSWLLPRRAPKANMYVHRVTAQTNPDEYSLLARLLRKDASLSKSEAAAECKDHMAAGIDTTGDGLCFLMWELSQPHNFRFQDRLYEELRSAPEDTPIDRLPYLDSVIKEALRCAPPIPMSFPRYVPRGGRTIDGVFIPEGNIVSCQPYTVHRLDTKVFPEPDMFNPDRWTKDEGFNERNRLFFAFSTGGRGCTGRNLATVEMKILLQEVYSRFRTTVAPDMTSSMEIDDQIIASRPKGQKCRLIFTPRKILDVGADWGLVDPQTDIFTADTRYNFRTDDGENIFLQTSGPKSPSGQLHLRLVFETGSRKYYWLNNVVAIGILTNVAETANTSFLRIDAWNSRLSTRISLRWVPEPAFENTDTIVMSVAGWYVDLRVDKASGDIDWAIAGQRVVDDADSSRVSFTHELDSQNSFDAVDCGTFSTLPNGDDLEKGSMPRADLPGSPVAEYEEVWRELKFRQGPEGSDKGLSWVLESKQKSLEEGEEAEVERTFLGRVWGTYLALRQVQIHTRPRGSSATVIKEGREVSARREEWDFASGWQLKYSIGPAGAQLPSLAQTLDDGPWQTGQTITLEGKEYIVRGFERIV</sequence>
<dbReference type="Pfam" id="PF00651">
    <property type="entry name" value="BTB"/>
    <property type="match status" value="1"/>
</dbReference>
<dbReference type="InterPro" id="IPR000210">
    <property type="entry name" value="BTB/POZ_dom"/>
</dbReference>
<dbReference type="SUPFAM" id="SSF56281">
    <property type="entry name" value="Metallo-hydrolase/oxidoreductase"/>
    <property type="match status" value="1"/>
</dbReference>
<dbReference type="GO" id="GO:0004497">
    <property type="term" value="F:monooxygenase activity"/>
    <property type="evidence" value="ECO:0007669"/>
    <property type="project" value="UniProtKB-KW"/>
</dbReference>
<dbReference type="CDD" id="cd07730">
    <property type="entry name" value="metallo-hydrolase-like_MBL-fold"/>
    <property type="match status" value="1"/>
</dbReference>
<evidence type="ECO:0000256" key="3">
    <source>
        <dbReference type="ARBA" id="ARBA00005229"/>
    </source>
</evidence>
<dbReference type="CDD" id="cd18186">
    <property type="entry name" value="BTB_POZ_ZBTB_KLHL-like"/>
    <property type="match status" value="1"/>
</dbReference>
<dbReference type="Pfam" id="PF16815">
    <property type="entry name" value="HRI1"/>
    <property type="match status" value="1"/>
</dbReference>
<dbReference type="SUPFAM" id="SSF48264">
    <property type="entry name" value="Cytochrome P450"/>
    <property type="match status" value="1"/>
</dbReference>
<comment type="caution">
    <text evidence="11">The sequence shown here is derived from an EMBL/GenBank/DDBJ whole genome shotgun (WGS) entry which is preliminary data.</text>
</comment>
<evidence type="ECO:0000313" key="12">
    <source>
        <dbReference type="Proteomes" id="UP000286921"/>
    </source>
</evidence>
<evidence type="ECO:0000259" key="10">
    <source>
        <dbReference type="PROSITE" id="PS50097"/>
    </source>
</evidence>
<name>A0A401KXV5_ASPAW</name>